<dbReference type="NCBIfam" id="TIGR03544">
    <property type="entry name" value="DivI1A_domain"/>
    <property type="match status" value="1"/>
</dbReference>
<dbReference type="STRING" id="1073574.GOARA_061_00660"/>
<dbReference type="Proteomes" id="UP000035088">
    <property type="component" value="Unassembled WGS sequence"/>
</dbReference>
<keyword evidence="2" id="KW-0812">Transmembrane</keyword>
<dbReference type="InterPro" id="IPR019933">
    <property type="entry name" value="DivIVA_domain"/>
</dbReference>
<evidence type="ECO:0000313" key="4">
    <source>
        <dbReference type="Proteomes" id="UP000035088"/>
    </source>
</evidence>
<accession>G7H452</accession>
<dbReference type="EMBL" id="BAEE01000061">
    <property type="protein sequence ID" value="GAB10627.1"/>
    <property type="molecule type" value="Genomic_DNA"/>
</dbReference>
<reference evidence="3 4" key="1">
    <citation type="submission" date="2011-11" db="EMBL/GenBank/DDBJ databases">
        <title>Whole genome shotgun sequence of Gordonia araii NBRC 100433.</title>
        <authorList>
            <person name="Yoshida Y."/>
            <person name="Hosoyama A."/>
            <person name="Tsuchikane K."/>
            <person name="Katsumata H."/>
            <person name="Yamazaki S."/>
            <person name="Fujita N."/>
        </authorList>
    </citation>
    <scope>NUCLEOTIDE SEQUENCE [LARGE SCALE GENOMIC DNA]</scope>
    <source>
        <strain evidence="3 4">NBRC 100433</strain>
    </source>
</reference>
<evidence type="ECO:0008006" key="5">
    <source>
        <dbReference type="Google" id="ProtNLM"/>
    </source>
</evidence>
<proteinExistence type="predicted"/>
<keyword evidence="4" id="KW-1185">Reference proteome</keyword>
<dbReference type="AlphaFoldDB" id="G7H452"/>
<gene>
    <name evidence="3" type="ORF">GOARA_061_00660</name>
</gene>
<evidence type="ECO:0000256" key="2">
    <source>
        <dbReference type="SAM" id="Phobius"/>
    </source>
</evidence>
<dbReference type="Gene3D" id="6.10.250.660">
    <property type="match status" value="1"/>
</dbReference>
<comment type="caution">
    <text evidence="3">The sequence shown here is derived from an EMBL/GenBank/DDBJ whole genome shotgun (WGS) entry which is preliminary data.</text>
</comment>
<keyword evidence="2" id="KW-0472">Membrane</keyword>
<feature type="region of interest" description="Disordered" evidence="1">
    <location>
        <begin position="91"/>
        <end position="119"/>
    </location>
</feature>
<evidence type="ECO:0000256" key="1">
    <source>
        <dbReference type="SAM" id="MobiDB-lite"/>
    </source>
</evidence>
<protein>
    <recommendedName>
        <fullName evidence="5">Cell division protein DivIVA</fullName>
    </recommendedName>
</protein>
<organism evidence="3 4">
    <name type="scientific">Gordonia araii NBRC 100433</name>
    <dbReference type="NCBI Taxonomy" id="1073574"/>
    <lineage>
        <taxon>Bacteria</taxon>
        <taxon>Bacillati</taxon>
        <taxon>Actinomycetota</taxon>
        <taxon>Actinomycetes</taxon>
        <taxon>Mycobacteriales</taxon>
        <taxon>Gordoniaceae</taxon>
        <taxon>Gordonia</taxon>
    </lineage>
</organism>
<feature type="transmembrane region" description="Helical" evidence="2">
    <location>
        <begin position="6"/>
        <end position="24"/>
    </location>
</feature>
<name>G7H452_9ACTN</name>
<evidence type="ECO:0000313" key="3">
    <source>
        <dbReference type="EMBL" id="GAB10627.1"/>
    </source>
</evidence>
<keyword evidence="2" id="KW-1133">Transmembrane helix</keyword>
<sequence>MLASYAAGLVLASGLLFLLVWFVFGRGEDLAPLDDDLTVTQLPRAGITGDDVRKVRFALVFRGYKQAEVDWTLEKLAREIDELRGVADALRERGGPGESATDAQSPGVGRRAAHRDDQV</sequence>